<sequence>QRDQGRWRQGRGQLQLCRGWRQDHRDGHPGLWSH</sequence>
<name>A0A0G4MSR2_VERLO</name>
<evidence type="ECO:0000313" key="2">
    <source>
        <dbReference type="Proteomes" id="UP000044602"/>
    </source>
</evidence>
<proteinExistence type="predicted"/>
<keyword evidence="2" id="KW-1185">Reference proteome</keyword>
<accession>A0A0G4MSR2</accession>
<protein>
    <submittedName>
        <fullName evidence="1">Uncharacterized protein</fullName>
    </submittedName>
</protein>
<dbReference type="AlphaFoldDB" id="A0A0G4MSR2"/>
<dbReference type="EMBL" id="CVQH01024609">
    <property type="protein sequence ID" value="CRK37110.1"/>
    <property type="molecule type" value="Genomic_DNA"/>
</dbReference>
<gene>
    <name evidence="1" type="ORF">BN1708_020229</name>
</gene>
<evidence type="ECO:0000313" key="1">
    <source>
        <dbReference type="EMBL" id="CRK37110.1"/>
    </source>
</evidence>
<dbReference type="Proteomes" id="UP000044602">
    <property type="component" value="Unassembled WGS sequence"/>
</dbReference>
<reference evidence="2" key="1">
    <citation type="submission" date="2015-05" db="EMBL/GenBank/DDBJ databases">
        <authorList>
            <person name="Fogelqvist Johan"/>
        </authorList>
    </citation>
    <scope>NUCLEOTIDE SEQUENCE [LARGE SCALE GENOMIC DNA]</scope>
</reference>
<organism evidence="1 2">
    <name type="scientific">Verticillium longisporum</name>
    <name type="common">Verticillium dahliae var. longisporum</name>
    <dbReference type="NCBI Taxonomy" id="100787"/>
    <lineage>
        <taxon>Eukaryota</taxon>
        <taxon>Fungi</taxon>
        <taxon>Dikarya</taxon>
        <taxon>Ascomycota</taxon>
        <taxon>Pezizomycotina</taxon>
        <taxon>Sordariomycetes</taxon>
        <taxon>Hypocreomycetidae</taxon>
        <taxon>Glomerellales</taxon>
        <taxon>Plectosphaerellaceae</taxon>
        <taxon>Verticillium</taxon>
    </lineage>
</organism>
<feature type="non-terminal residue" evidence="1">
    <location>
        <position position="1"/>
    </location>
</feature>